<proteinExistence type="predicted"/>
<name>A0AAJ6XRG7_POPEU</name>
<gene>
    <name evidence="2" type="primary">LOC105128549</name>
</gene>
<evidence type="ECO:0000313" key="2">
    <source>
        <dbReference type="RefSeq" id="XP_011028572.1"/>
    </source>
</evidence>
<reference evidence="2" key="1">
    <citation type="submission" date="2025-08" db="UniProtKB">
        <authorList>
            <consortium name="RefSeq"/>
        </authorList>
    </citation>
    <scope>IDENTIFICATION</scope>
</reference>
<protein>
    <submittedName>
        <fullName evidence="2">Uncharacterized protein LOC105128549</fullName>
    </submittedName>
</protein>
<dbReference type="RefSeq" id="XP_011028572.1">
    <property type="nucleotide sequence ID" value="XM_011030270.1"/>
</dbReference>
<dbReference type="Proteomes" id="UP000694918">
    <property type="component" value="Unplaced"/>
</dbReference>
<dbReference type="GeneID" id="105128549"/>
<keyword evidence="1" id="KW-1185">Reference proteome</keyword>
<sequence length="120" mass="13751">MGGQQKNDRGDLQWIPPFFIVLPAMAFTVTCNKEKKHRWPGERRNDRKGGIAAGERNNSEWPCCCLFVAVTVEETEREENATGGFVSGYETKRSRKMESRSWLAGLFGLGELREERLVLW</sequence>
<dbReference type="AlphaFoldDB" id="A0AAJ6XRG7"/>
<evidence type="ECO:0000313" key="1">
    <source>
        <dbReference type="Proteomes" id="UP000694918"/>
    </source>
</evidence>
<accession>A0AAJ6XRG7</accession>
<organism evidence="1 2">
    <name type="scientific">Populus euphratica</name>
    <name type="common">Euphrates poplar</name>
    <dbReference type="NCBI Taxonomy" id="75702"/>
    <lineage>
        <taxon>Eukaryota</taxon>
        <taxon>Viridiplantae</taxon>
        <taxon>Streptophyta</taxon>
        <taxon>Embryophyta</taxon>
        <taxon>Tracheophyta</taxon>
        <taxon>Spermatophyta</taxon>
        <taxon>Magnoliopsida</taxon>
        <taxon>eudicotyledons</taxon>
        <taxon>Gunneridae</taxon>
        <taxon>Pentapetalae</taxon>
        <taxon>rosids</taxon>
        <taxon>fabids</taxon>
        <taxon>Malpighiales</taxon>
        <taxon>Salicaceae</taxon>
        <taxon>Saliceae</taxon>
        <taxon>Populus</taxon>
    </lineage>
</organism>
<dbReference type="KEGG" id="peu:105128549"/>